<protein>
    <recommendedName>
        <fullName evidence="5">Poly(3-hydroxybutyrate) depolymerase</fullName>
    </recommendedName>
</protein>
<evidence type="ECO:0000256" key="1">
    <source>
        <dbReference type="ARBA" id="ARBA00022729"/>
    </source>
</evidence>
<reference evidence="3 4" key="1">
    <citation type="submission" date="2011-04" db="EMBL/GenBank/DDBJ databases">
        <title>The Genome Sequence of Clostridium citroniae WAL-19142.</title>
        <authorList>
            <consortium name="The Broad Institute Genome Sequencing Platform"/>
            <person name="Earl A."/>
            <person name="Ward D."/>
            <person name="Feldgarden M."/>
            <person name="Gevers D."/>
            <person name="Warren Y.A."/>
            <person name="Tyrrell K.L."/>
            <person name="Citron D.M."/>
            <person name="Goldstein E.J."/>
            <person name="Daigneault M."/>
            <person name="Allen-Vercoe E."/>
            <person name="Young S.K."/>
            <person name="Zeng Q."/>
            <person name="Gargeya S."/>
            <person name="Fitzgerald M."/>
            <person name="Haas B."/>
            <person name="Abouelleil A."/>
            <person name="Alvarado L."/>
            <person name="Arachchi H.M."/>
            <person name="Berlin A."/>
            <person name="Brown A."/>
            <person name="Chapman S.B."/>
            <person name="Chen Z."/>
            <person name="Dunbar C."/>
            <person name="Freedman E."/>
            <person name="Gearin G."/>
            <person name="Gellesch M."/>
            <person name="Goldberg J."/>
            <person name="Griggs A."/>
            <person name="Gujja S."/>
            <person name="Heilman E.R."/>
            <person name="Heiman D."/>
            <person name="Howarth C."/>
            <person name="Larson L."/>
            <person name="Lui A."/>
            <person name="MacDonald P.J."/>
            <person name="Mehta T."/>
            <person name="Montmayeur A."/>
            <person name="Murphy C."/>
            <person name="Neiman D."/>
            <person name="Pearson M."/>
            <person name="Priest M."/>
            <person name="Roberts A."/>
            <person name="Saif S."/>
            <person name="Shea T."/>
            <person name="Shenoy N."/>
            <person name="Sisk P."/>
            <person name="Stolte C."/>
            <person name="Sykes S."/>
            <person name="White J."/>
            <person name="Yandava C."/>
            <person name="Wortman J."/>
            <person name="Nusbaum C."/>
            <person name="Birren B."/>
        </authorList>
    </citation>
    <scope>NUCLEOTIDE SEQUENCE [LARGE SCALE GENOMIC DNA]</scope>
    <source>
        <strain evidence="3 4">WAL-19142</strain>
    </source>
</reference>
<dbReference type="InterPro" id="IPR050955">
    <property type="entry name" value="Plant_Biomass_Hydrol_Est"/>
</dbReference>
<evidence type="ECO:0000313" key="3">
    <source>
        <dbReference type="EMBL" id="KMW14658.1"/>
    </source>
</evidence>
<dbReference type="GeneID" id="93164368"/>
<dbReference type="PANTHER" id="PTHR43037">
    <property type="entry name" value="UNNAMED PRODUCT-RELATED"/>
    <property type="match status" value="1"/>
</dbReference>
<organism evidence="3 4">
    <name type="scientific">[Clostridium] citroniae WAL-19142</name>
    <dbReference type="NCBI Taxonomy" id="742734"/>
    <lineage>
        <taxon>Bacteria</taxon>
        <taxon>Bacillati</taxon>
        <taxon>Bacillota</taxon>
        <taxon>Clostridia</taxon>
        <taxon>Lachnospirales</taxon>
        <taxon>Lachnospiraceae</taxon>
        <taxon>Enterocloster</taxon>
    </lineage>
</organism>
<dbReference type="Proteomes" id="UP000037392">
    <property type="component" value="Unassembled WGS sequence"/>
</dbReference>
<dbReference type="EMBL" id="ADLK01000036">
    <property type="protein sequence ID" value="KMW14658.1"/>
    <property type="molecule type" value="Genomic_DNA"/>
</dbReference>
<dbReference type="AlphaFoldDB" id="A0A0J9BPC5"/>
<evidence type="ECO:0000313" key="4">
    <source>
        <dbReference type="Proteomes" id="UP000037392"/>
    </source>
</evidence>
<sequence length="600" mass="68123">MRSYLQEPVAQALPDASLVTIDKQHYYRQFLHGYYQFDCGVGEGVTRSSKFYIPEGSVYNQPTVFIGVPGGSNPWEFMVDSGWKELSDQYGLYLVLMEAKDEKGWNNDKEDLDYLNALNNDLAVRPMFCSFQANFYAVAYGDCADAVGAQSRMMPRAYAALALLGTKGMTEEEVRTLQASPSRVEGISLSEVQWPVWLGFAGKDEAARRMIGYYRHSNHSMESPVEDGSRMIWHPQKGGTVDEHWCAKVVADFGPWKAWVGREYSEAILTELFDGIYRYPGTNNGALRQAGNIYQRGFKKFSADVWGGYYADRRDTYRREWYVYVPESAPTDRELPALFVFHGAGGSGDEIADRIGWSYVADQYGFMIIMPTASEPNEVRSISGLKTNNIFRAMWNTGYPQPERPEDMRFLDFLYQWLTGHYPVDKSRVYGSGQSSGGMMSWACAAYRPDYFAAVAPFSARHTDIEAVERGEKERPAVQGSLIPIIANLGCCDSAFKGGFTQAEKLVDHWCNRYGLTKKWADYSYMDGGKNCSFKEGLVTHYIFETEDHVPMLHLTETDTKAHATWPSECEYVWNEFMAKFTKDPETKELYYEGKKIGII</sequence>
<dbReference type="OrthoDB" id="2751280at2"/>
<name>A0A0J9BPC5_9FIRM</name>
<evidence type="ECO:0008006" key="5">
    <source>
        <dbReference type="Google" id="ProtNLM"/>
    </source>
</evidence>
<proteinExistence type="predicted"/>
<dbReference type="GO" id="GO:0016787">
    <property type="term" value="F:hydrolase activity"/>
    <property type="evidence" value="ECO:0007669"/>
    <property type="project" value="UniProtKB-KW"/>
</dbReference>
<dbReference type="Pfam" id="PF00756">
    <property type="entry name" value="Esterase"/>
    <property type="match status" value="1"/>
</dbReference>
<keyword evidence="1" id="KW-0732">Signal</keyword>
<dbReference type="PATRIC" id="fig|742734.4.peg.5022"/>
<dbReference type="PANTHER" id="PTHR43037:SF5">
    <property type="entry name" value="FERULOYL ESTERASE"/>
    <property type="match status" value="1"/>
</dbReference>
<evidence type="ECO:0000256" key="2">
    <source>
        <dbReference type="ARBA" id="ARBA00022801"/>
    </source>
</evidence>
<gene>
    <name evidence="3" type="ORF">HMPREF9470_04688</name>
</gene>
<accession>A0A0J9BPC5</accession>
<dbReference type="InterPro" id="IPR029058">
    <property type="entry name" value="AB_hydrolase_fold"/>
</dbReference>
<dbReference type="SUPFAM" id="SSF53474">
    <property type="entry name" value="alpha/beta-Hydrolases"/>
    <property type="match status" value="1"/>
</dbReference>
<dbReference type="InterPro" id="IPR000801">
    <property type="entry name" value="Esterase-like"/>
</dbReference>
<keyword evidence="2" id="KW-0378">Hydrolase</keyword>
<comment type="caution">
    <text evidence="3">The sequence shown here is derived from an EMBL/GenBank/DDBJ whole genome shotgun (WGS) entry which is preliminary data.</text>
</comment>
<dbReference type="Gene3D" id="3.40.50.1820">
    <property type="entry name" value="alpha/beta hydrolase"/>
    <property type="match status" value="1"/>
</dbReference>
<dbReference type="RefSeq" id="WP_048930831.1">
    <property type="nucleotide sequence ID" value="NZ_KQ235883.1"/>
</dbReference>